<gene>
    <name evidence="3" type="ORF">PG999_000045</name>
</gene>
<evidence type="ECO:0000313" key="4">
    <source>
        <dbReference type="Proteomes" id="UP001392437"/>
    </source>
</evidence>
<feature type="region of interest" description="Disordered" evidence="1">
    <location>
        <begin position="1"/>
        <end position="21"/>
    </location>
</feature>
<dbReference type="SUPFAM" id="SSF52821">
    <property type="entry name" value="Rhodanese/Cell cycle control phosphatase"/>
    <property type="match status" value="1"/>
</dbReference>
<dbReference type="SMART" id="SM00450">
    <property type="entry name" value="RHOD"/>
    <property type="match status" value="1"/>
</dbReference>
<organism evidence="3 4">
    <name type="scientific">Apiospora kogelbergensis</name>
    <dbReference type="NCBI Taxonomy" id="1337665"/>
    <lineage>
        <taxon>Eukaryota</taxon>
        <taxon>Fungi</taxon>
        <taxon>Dikarya</taxon>
        <taxon>Ascomycota</taxon>
        <taxon>Pezizomycotina</taxon>
        <taxon>Sordariomycetes</taxon>
        <taxon>Xylariomycetidae</taxon>
        <taxon>Amphisphaeriales</taxon>
        <taxon>Apiosporaceae</taxon>
        <taxon>Apiospora</taxon>
    </lineage>
</organism>
<dbReference type="Pfam" id="PF00581">
    <property type="entry name" value="Rhodanese"/>
    <property type="match status" value="1"/>
</dbReference>
<evidence type="ECO:0000313" key="3">
    <source>
        <dbReference type="EMBL" id="KAK8131872.1"/>
    </source>
</evidence>
<accession>A0AAW0RAM6</accession>
<dbReference type="Proteomes" id="UP001392437">
    <property type="component" value="Unassembled WGS sequence"/>
</dbReference>
<dbReference type="InterPro" id="IPR001763">
    <property type="entry name" value="Rhodanese-like_dom"/>
</dbReference>
<dbReference type="AlphaFoldDB" id="A0AAW0RAM6"/>
<evidence type="ECO:0000259" key="2">
    <source>
        <dbReference type="PROSITE" id="PS50206"/>
    </source>
</evidence>
<dbReference type="Gene3D" id="3.40.250.10">
    <property type="entry name" value="Rhodanese-like domain"/>
    <property type="match status" value="1"/>
</dbReference>
<keyword evidence="4" id="KW-1185">Reference proteome</keyword>
<name>A0AAW0RAM6_9PEZI</name>
<dbReference type="InterPro" id="IPR036873">
    <property type="entry name" value="Rhodanese-like_dom_sf"/>
</dbReference>
<sequence>MATTTAQAPPWHAAYPAPRTTEPGALAREDVLGMLRRQEQDFVLVDLRRDDYGVQPFSLLSPSPHCGGTIRGSINLPAQSLHPTMPQLYRLFKKAGVEKVIWYCGSSGGRGTRAAGWFQDYLDDRKDADMKSVILRGGIKGWAAAGGEYVEWMDGYEEGVWRLLKEGGCN</sequence>
<protein>
    <recommendedName>
        <fullName evidence="2">Rhodanese domain-containing protein</fullName>
    </recommendedName>
</protein>
<feature type="domain" description="Rhodanese" evidence="2">
    <location>
        <begin position="38"/>
        <end position="151"/>
    </location>
</feature>
<dbReference type="PROSITE" id="PS50206">
    <property type="entry name" value="RHODANESE_3"/>
    <property type="match status" value="1"/>
</dbReference>
<evidence type="ECO:0000256" key="1">
    <source>
        <dbReference type="SAM" id="MobiDB-lite"/>
    </source>
</evidence>
<reference evidence="3 4" key="1">
    <citation type="submission" date="2023-01" db="EMBL/GenBank/DDBJ databases">
        <title>Analysis of 21 Apiospora genomes using comparative genomics revels a genus with tremendous synthesis potential of carbohydrate active enzymes and secondary metabolites.</title>
        <authorList>
            <person name="Sorensen T."/>
        </authorList>
    </citation>
    <scope>NUCLEOTIDE SEQUENCE [LARGE SCALE GENOMIC DNA]</scope>
    <source>
        <strain evidence="3 4">CBS 117206</strain>
    </source>
</reference>
<proteinExistence type="predicted"/>
<dbReference type="EMBL" id="JAQQWP010000001">
    <property type="protein sequence ID" value="KAK8131872.1"/>
    <property type="molecule type" value="Genomic_DNA"/>
</dbReference>
<comment type="caution">
    <text evidence="3">The sequence shown here is derived from an EMBL/GenBank/DDBJ whole genome shotgun (WGS) entry which is preliminary data.</text>
</comment>